<feature type="compositionally biased region" description="Polar residues" evidence="10">
    <location>
        <begin position="120"/>
        <end position="129"/>
    </location>
</feature>
<feature type="transmembrane region" description="Helical" evidence="11">
    <location>
        <begin position="460"/>
        <end position="478"/>
    </location>
</feature>
<feature type="transmembrane region" description="Helical" evidence="11">
    <location>
        <begin position="651"/>
        <end position="681"/>
    </location>
</feature>
<comment type="subcellular location">
    <subcellularLocation>
        <location evidence="1">Nucleus inner membrane</location>
        <topology evidence="1">Multi-pass membrane protein</topology>
    </subcellularLocation>
</comment>
<feature type="transmembrane region" description="Helical" evidence="11">
    <location>
        <begin position="578"/>
        <end position="599"/>
    </location>
</feature>
<keyword evidence="9" id="KW-0539">Nucleus</keyword>
<evidence type="ECO:0000256" key="4">
    <source>
        <dbReference type="ARBA" id="ARBA00022692"/>
    </source>
</evidence>
<feature type="transmembrane region" description="Helical" evidence="11">
    <location>
        <begin position="548"/>
        <end position="566"/>
    </location>
</feature>
<evidence type="ECO:0000256" key="3">
    <source>
        <dbReference type="ARBA" id="ARBA00022553"/>
    </source>
</evidence>
<accession>A0A811V8H6</accession>
<keyword evidence="13" id="KW-1185">Reference proteome</keyword>
<keyword evidence="8" id="KW-0675">Receptor</keyword>
<evidence type="ECO:0000256" key="10">
    <source>
        <dbReference type="SAM" id="MobiDB-lite"/>
    </source>
</evidence>
<feature type="compositionally biased region" description="Acidic residues" evidence="10">
    <location>
        <begin position="225"/>
        <end position="234"/>
    </location>
</feature>
<evidence type="ECO:0000256" key="1">
    <source>
        <dbReference type="ARBA" id="ARBA00004473"/>
    </source>
</evidence>
<feature type="transmembrane region" description="Helical" evidence="11">
    <location>
        <begin position="266"/>
        <end position="286"/>
    </location>
</feature>
<dbReference type="GO" id="GO:0016126">
    <property type="term" value="P:sterol biosynthetic process"/>
    <property type="evidence" value="ECO:0007669"/>
    <property type="project" value="InterPro"/>
</dbReference>
<keyword evidence="7 11" id="KW-0472">Membrane</keyword>
<feature type="transmembrane region" description="Helical" evidence="11">
    <location>
        <begin position="395"/>
        <end position="414"/>
    </location>
</feature>
<dbReference type="GO" id="GO:0003677">
    <property type="term" value="F:DNA binding"/>
    <property type="evidence" value="ECO:0007669"/>
    <property type="project" value="UniProtKB-KW"/>
</dbReference>
<feature type="compositionally biased region" description="Basic and acidic residues" evidence="10">
    <location>
        <begin position="1"/>
        <end position="15"/>
    </location>
</feature>
<name>A0A811V8H6_CERCA</name>
<feature type="region of interest" description="Disordered" evidence="10">
    <location>
        <begin position="1"/>
        <end position="145"/>
    </location>
</feature>
<dbReference type="PANTHER" id="PTHR21257:SF55">
    <property type="entry name" value="DELTA(14)-STEROL REDUCTASE LBR"/>
    <property type="match status" value="1"/>
</dbReference>
<keyword evidence="6" id="KW-0238">DNA-binding</keyword>
<dbReference type="Proteomes" id="UP000606786">
    <property type="component" value="Unassembled WGS sequence"/>
</dbReference>
<comment type="similarity">
    <text evidence="2">Belongs to the ERG4/ERG24 family.</text>
</comment>
<evidence type="ECO:0000256" key="11">
    <source>
        <dbReference type="SAM" id="Phobius"/>
    </source>
</evidence>
<evidence type="ECO:0000256" key="6">
    <source>
        <dbReference type="ARBA" id="ARBA00023125"/>
    </source>
</evidence>
<keyword evidence="4 11" id="KW-0812">Transmembrane</keyword>
<feature type="transmembrane region" description="Helical" evidence="11">
    <location>
        <begin position="510"/>
        <end position="528"/>
    </location>
</feature>
<evidence type="ECO:0000313" key="13">
    <source>
        <dbReference type="Proteomes" id="UP000606786"/>
    </source>
</evidence>
<evidence type="ECO:0000256" key="2">
    <source>
        <dbReference type="ARBA" id="ARBA00005402"/>
    </source>
</evidence>
<dbReference type="GO" id="GO:0016628">
    <property type="term" value="F:oxidoreductase activity, acting on the CH-CH group of donors, NAD or NADP as acceptor"/>
    <property type="evidence" value="ECO:0007669"/>
    <property type="project" value="InterPro"/>
</dbReference>
<sequence>MEGRRTRGRPKRLDESETSAPVVEKTSTTSTHVNVPNKRTSSRAKVSPPRNASPGRTRRSSRTRTSNVTTAPSTTTILIRKSSPTNPSPIKEIKESPSPKTTSSKTRIPTALGSNLAAPSKSSPRFVNKSTSSVHSTYSSSSTQKTIEIRSTTSAMDSEFQKLSDYIRRSVSKAIDSGRREGTHTPTTNTEIESRYSRSISRSVYDDGVSSKAEFSDNETNGQMAEDEDDEDNDEHYKSFNITAQHSYSTSALGQNCRQLEIPREFGGWAGITLILILVPCIVYYLQLSCQKRICELKIPNLDISTLKDSTMWKSVFSNEAVGVFIAFQTGVFVLSALLFGRYVRLPTERFGTYLQHDLEYKFNAAPIAIIITLAAGYAEYLNYPVADFVLEHQLNFCLYGFINAFILALWAYIRAGMLKNKSHVQQFNIYAKTGNVLIDYAQGKQLNPKWLNFVDFKLVFYRVALLLTLFYGECYLYKQLPLLSQTSTENADVWTSAVNYFKNFHYDSAALISSGMLLAYVLDAIIFEHHLASSFELQGEGFGALLLIRYAATPYLLTAVARYFYEQQLERPMEVSTPLICCFAAYVPITLQITGLILKRLSNAVKYKYRINPTNPYFEGIETIHTFQGRRLLLGSLWGRLRQPNYAGDLIALAALAMPIFVRFAWPPFICILLLCIMLLHRIQRVQARNMARYHSSWVRYCNKVRYYICPKVF</sequence>
<dbReference type="Gene3D" id="1.20.120.1630">
    <property type="match status" value="1"/>
</dbReference>
<dbReference type="EMBL" id="CAJHJT010000056">
    <property type="protein sequence ID" value="CAD7011630.1"/>
    <property type="molecule type" value="Genomic_DNA"/>
</dbReference>
<dbReference type="Pfam" id="PF01222">
    <property type="entry name" value="ERG4_ERG24"/>
    <property type="match status" value="1"/>
</dbReference>
<evidence type="ECO:0000256" key="9">
    <source>
        <dbReference type="ARBA" id="ARBA00023242"/>
    </source>
</evidence>
<dbReference type="AlphaFoldDB" id="A0A811V8H6"/>
<proteinExistence type="inferred from homology"/>
<keyword evidence="5 11" id="KW-1133">Transmembrane helix</keyword>
<feature type="compositionally biased region" description="Polar residues" evidence="10">
    <location>
        <begin position="25"/>
        <end position="39"/>
    </location>
</feature>
<dbReference type="InterPro" id="IPR001171">
    <property type="entry name" value="ERG24_DHCR-like"/>
</dbReference>
<dbReference type="GO" id="GO:0005637">
    <property type="term" value="C:nuclear inner membrane"/>
    <property type="evidence" value="ECO:0007669"/>
    <property type="project" value="UniProtKB-SubCell"/>
</dbReference>
<feature type="transmembrane region" description="Helical" evidence="11">
    <location>
        <begin position="363"/>
        <end position="383"/>
    </location>
</feature>
<keyword evidence="3" id="KW-0597">Phosphoprotein</keyword>
<evidence type="ECO:0000256" key="8">
    <source>
        <dbReference type="ARBA" id="ARBA00023170"/>
    </source>
</evidence>
<dbReference type="KEGG" id="ccat:101448446"/>
<evidence type="ECO:0000313" key="12">
    <source>
        <dbReference type="EMBL" id="CAD7011630.1"/>
    </source>
</evidence>
<comment type="caution">
    <text evidence="12">The sequence shown here is derived from an EMBL/GenBank/DDBJ whole genome shotgun (WGS) entry which is preliminary data.</text>
</comment>
<feature type="compositionally biased region" description="Low complexity" evidence="10">
    <location>
        <begin position="130"/>
        <end position="143"/>
    </location>
</feature>
<feature type="region of interest" description="Disordered" evidence="10">
    <location>
        <begin position="174"/>
        <end position="234"/>
    </location>
</feature>
<evidence type="ECO:0000256" key="5">
    <source>
        <dbReference type="ARBA" id="ARBA00022989"/>
    </source>
</evidence>
<feature type="transmembrane region" description="Helical" evidence="11">
    <location>
        <begin position="321"/>
        <end position="343"/>
    </location>
</feature>
<evidence type="ECO:0000256" key="7">
    <source>
        <dbReference type="ARBA" id="ARBA00023136"/>
    </source>
</evidence>
<dbReference type="OrthoDB" id="5326588at2759"/>
<reference evidence="12" key="1">
    <citation type="submission" date="2020-11" db="EMBL/GenBank/DDBJ databases">
        <authorList>
            <person name="Whitehead M."/>
        </authorList>
    </citation>
    <scope>NUCLEOTIDE SEQUENCE</scope>
    <source>
        <strain evidence="12">EGII</strain>
    </source>
</reference>
<organism evidence="12 13">
    <name type="scientific">Ceratitis capitata</name>
    <name type="common">Mediterranean fruit fly</name>
    <name type="synonym">Tephritis capitata</name>
    <dbReference type="NCBI Taxonomy" id="7213"/>
    <lineage>
        <taxon>Eukaryota</taxon>
        <taxon>Metazoa</taxon>
        <taxon>Ecdysozoa</taxon>
        <taxon>Arthropoda</taxon>
        <taxon>Hexapoda</taxon>
        <taxon>Insecta</taxon>
        <taxon>Pterygota</taxon>
        <taxon>Neoptera</taxon>
        <taxon>Endopterygota</taxon>
        <taxon>Diptera</taxon>
        <taxon>Brachycera</taxon>
        <taxon>Muscomorpha</taxon>
        <taxon>Tephritoidea</taxon>
        <taxon>Tephritidae</taxon>
        <taxon>Ceratitis</taxon>
        <taxon>Ceratitis</taxon>
    </lineage>
</organism>
<dbReference type="PANTHER" id="PTHR21257">
    <property type="entry name" value="DELTA(14)-STEROL REDUCTASE"/>
    <property type="match status" value="1"/>
</dbReference>
<feature type="compositionally biased region" description="Low complexity" evidence="10">
    <location>
        <begin position="63"/>
        <end position="76"/>
    </location>
</feature>
<protein>
    <submittedName>
        <fullName evidence="12">(Mediterranean fruit fly) hypothetical protein</fullName>
    </submittedName>
</protein>
<gene>
    <name evidence="12" type="ORF">CCAP1982_LOCUS19719</name>
</gene>